<dbReference type="PANTHER" id="PTHR46641:SF25">
    <property type="entry name" value="CNMAMIDE RECEPTOR-RELATED"/>
    <property type="match status" value="1"/>
</dbReference>
<dbReference type="InterPro" id="IPR052954">
    <property type="entry name" value="GPCR-Ligand_Int"/>
</dbReference>
<feature type="domain" description="G-protein coupled receptors family 1 profile" evidence="6">
    <location>
        <begin position="122"/>
        <end position="391"/>
    </location>
</feature>
<dbReference type="EMBL" id="JH816736">
    <property type="protein sequence ID" value="EKC25570.1"/>
    <property type="molecule type" value="Genomic_DNA"/>
</dbReference>
<keyword evidence="5 7" id="KW-0675">Receptor</keyword>
<evidence type="ECO:0000256" key="5">
    <source>
        <dbReference type="RuleBase" id="RU000688"/>
    </source>
</evidence>
<dbReference type="Pfam" id="PF00001">
    <property type="entry name" value="7tm_1"/>
    <property type="match status" value="1"/>
</dbReference>
<keyword evidence="4" id="KW-0472">Membrane</keyword>
<sequence length="432" mass="49639">MVLFSFLVPFIAKCRAFKNQDMNSRASPVDTTWMTNNDGPTSSEVNNGQYSQTGKMDTTDNPVMNISANFENTYSIYIDTKSLQNRTLTDVKDEVNDMEIYNLAKMMRNVFIPIIVFVGVFGNSVSMSVFTSNYLRRSSSSTFLVALACTDNVFLICLFLSWFDGSVDNILTSVRICQVISYLTYVSSFLSVWFVVGFTSERYIAICHPLRAKVFCTQVRERVAVVIFVMLSVVLYNFASWTTDVYTSNSITRCTYKINYIQFLNVITWVDTVVTMLIPFTLIFFMNMRVACTAATFQEKRKGCLTPRDAKRVKHRALRSKQQMRVTRTLLLVSTTFLVLNLPSHVFKLSSLISAFVNPSNAYNISMAQYFIQELSQIVLYASFSMNFFLYALYGKHFQRSLCFMYESSRLRLGCSDRIEYLERTSTLRSWT</sequence>
<dbReference type="Gene3D" id="1.20.1070.10">
    <property type="entry name" value="Rhodopsin 7-helix transmembrane proteins"/>
    <property type="match status" value="1"/>
</dbReference>
<keyword evidence="5" id="KW-0297">G-protein coupled receptor</keyword>
<organism evidence="7">
    <name type="scientific">Magallana gigas</name>
    <name type="common">Pacific oyster</name>
    <name type="synonym">Crassostrea gigas</name>
    <dbReference type="NCBI Taxonomy" id="29159"/>
    <lineage>
        <taxon>Eukaryota</taxon>
        <taxon>Metazoa</taxon>
        <taxon>Spiralia</taxon>
        <taxon>Lophotrochozoa</taxon>
        <taxon>Mollusca</taxon>
        <taxon>Bivalvia</taxon>
        <taxon>Autobranchia</taxon>
        <taxon>Pteriomorphia</taxon>
        <taxon>Ostreida</taxon>
        <taxon>Ostreoidea</taxon>
        <taxon>Ostreidae</taxon>
        <taxon>Magallana</taxon>
    </lineage>
</organism>
<keyword evidence="2 5" id="KW-0812">Transmembrane</keyword>
<name>K1Q9T6_MAGGI</name>
<dbReference type="HOGENOM" id="CLU_009579_24_0_1"/>
<dbReference type="SUPFAM" id="SSF81321">
    <property type="entry name" value="Family A G protein-coupled receptor-like"/>
    <property type="match status" value="1"/>
</dbReference>
<dbReference type="PROSITE" id="PS00237">
    <property type="entry name" value="G_PROTEIN_RECEP_F1_1"/>
    <property type="match status" value="1"/>
</dbReference>
<dbReference type="GO" id="GO:0016020">
    <property type="term" value="C:membrane"/>
    <property type="evidence" value="ECO:0007669"/>
    <property type="project" value="UniProtKB-SubCell"/>
</dbReference>
<dbReference type="FunCoup" id="K1Q9T6">
    <property type="interactions" value="22"/>
</dbReference>
<dbReference type="InParanoid" id="K1Q9T6"/>
<dbReference type="InterPro" id="IPR017452">
    <property type="entry name" value="GPCR_Rhodpsn_7TM"/>
</dbReference>
<reference evidence="7" key="1">
    <citation type="journal article" date="2012" name="Nature">
        <title>The oyster genome reveals stress adaptation and complexity of shell formation.</title>
        <authorList>
            <person name="Zhang G."/>
            <person name="Fang X."/>
            <person name="Guo X."/>
            <person name="Li L."/>
            <person name="Luo R."/>
            <person name="Xu F."/>
            <person name="Yang P."/>
            <person name="Zhang L."/>
            <person name="Wang X."/>
            <person name="Qi H."/>
            <person name="Xiong Z."/>
            <person name="Que H."/>
            <person name="Xie Y."/>
            <person name="Holland P.W."/>
            <person name="Paps J."/>
            <person name="Zhu Y."/>
            <person name="Wu F."/>
            <person name="Chen Y."/>
            <person name="Wang J."/>
            <person name="Peng C."/>
            <person name="Meng J."/>
            <person name="Yang L."/>
            <person name="Liu J."/>
            <person name="Wen B."/>
            <person name="Zhang N."/>
            <person name="Huang Z."/>
            <person name="Zhu Q."/>
            <person name="Feng Y."/>
            <person name="Mount A."/>
            <person name="Hedgecock D."/>
            <person name="Xu Z."/>
            <person name="Liu Y."/>
            <person name="Domazet-Loso T."/>
            <person name="Du Y."/>
            <person name="Sun X."/>
            <person name="Zhang S."/>
            <person name="Liu B."/>
            <person name="Cheng P."/>
            <person name="Jiang X."/>
            <person name="Li J."/>
            <person name="Fan D."/>
            <person name="Wang W."/>
            <person name="Fu W."/>
            <person name="Wang T."/>
            <person name="Wang B."/>
            <person name="Zhang J."/>
            <person name="Peng Z."/>
            <person name="Li Y."/>
            <person name="Li N."/>
            <person name="Wang J."/>
            <person name="Chen M."/>
            <person name="He Y."/>
            <person name="Tan F."/>
            <person name="Song X."/>
            <person name="Zheng Q."/>
            <person name="Huang R."/>
            <person name="Yang H."/>
            <person name="Du X."/>
            <person name="Chen L."/>
            <person name="Yang M."/>
            <person name="Gaffney P.M."/>
            <person name="Wang S."/>
            <person name="Luo L."/>
            <person name="She Z."/>
            <person name="Ming Y."/>
            <person name="Huang W."/>
            <person name="Zhang S."/>
            <person name="Huang B."/>
            <person name="Zhang Y."/>
            <person name="Qu T."/>
            <person name="Ni P."/>
            <person name="Miao G."/>
            <person name="Wang J."/>
            <person name="Wang Q."/>
            <person name="Steinberg C.E."/>
            <person name="Wang H."/>
            <person name="Li N."/>
            <person name="Qian L."/>
            <person name="Zhang G."/>
            <person name="Li Y."/>
            <person name="Yang H."/>
            <person name="Liu X."/>
            <person name="Wang J."/>
            <person name="Yin Y."/>
            <person name="Wang J."/>
        </authorList>
    </citation>
    <scope>NUCLEOTIDE SEQUENCE [LARGE SCALE GENOMIC DNA]</scope>
    <source>
        <strain evidence="7">05x7-T-G4-1.051#20</strain>
    </source>
</reference>
<dbReference type="AlphaFoldDB" id="K1Q9T6"/>
<evidence type="ECO:0000313" key="7">
    <source>
        <dbReference type="EMBL" id="EKC25570.1"/>
    </source>
</evidence>
<accession>K1Q9T6</accession>
<dbReference type="InterPro" id="IPR000276">
    <property type="entry name" value="GPCR_Rhodpsn"/>
</dbReference>
<dbReference type="PRINTS" id="PR00237">
    <property type="entry name" value="GPCRRHODOPSN"/>
</dbReference>
<dbReference type="CDD" id="cd14978">
    <property type="entry name" value="7tmA_FMRFamide_R-like"/>
    <property type="match status" value="1"/>
</dbReference>
<dbReference type="PROSITE" id="PS50262">
    <property type="entry name" value="G_PROTEIN_RECEP_F1_2"/>
    <property type="match status" value="1"/>
</dbReference>
<dbReference type="PANTHER" id="PTHR46641">
    <property type="entry name" value="FMRFAMIDE RECEPTOR-RELATED"/>
    <property type="match status" value="1"/>
</dbReference>
<protein>
    <submittedName>
        <fullName evidence="7">FMRFamide receptor</fullName>
    </submittedName>
</protein>
<gene>
    <name evidence="7" type="ORF">CGI_10016039</name>
</gene>
<keyword evidence="5" id="KW-0807">Transducer</keyword>
<evidence type="ECO:0000259" key="6">
    <source>
        <dbReference type="PROSITE" id="PS50262"/>
    </source>
</evidence>
<proteinExistence type="inferred from homology"/>
<comment type="similarity">
    <text evidence="5">Belongs to the G-protein coupled receptor 1 family.</text>
</comment>
<comment type="subcellular location">
    <subcellularLocation>
        <location evidence="1">Membrane</location>
    </subcellularLocation>
</comment>
<evidence type="ECO:0000256" key="2">
    <source>
        <dbReference type="ARBA" id="ARBA00022692"/>
    </source>
</evidence>
<dbReference type="GO" id="GO:0004930">
    <property type="term" value="F:G protein-coupled receptor activity"/>
    <property type="evidence" value="ECO:0007669"/>
    <property type="project" value="UniProtKB-KW"/>
</dbReference>
<evidence type="ECO:0000256" key="3">
    <source>
        <dbReference type="ARBA" id="ARBA00022989"/>
    </source>
</evidence>
<evidence type="ECO:0000256" key="4">
    <source>
        <dbReference type="ARBA" id="ARBA00023136"/>
    </source>
</evidence>
<evidence type="ECO:0000256" key="1">
    <source>
        <dbReference type="ARBA" id="ARBA00004370"/>
    </source>
</evidence>
<keyword evidence="3" id="KW-1133">Transmembrane helix</keyword>